<dbReference type="Gene3D" id="3.40.390.10">
    <property type="entry name" value="Collagenase (Catalytic Domain)"/>
    <property type="match status" value="1"/>
</dbReference>
<comment type="caution">
    <text evidence="1">The sequence shown here is derived from an EMBL/GenBank/DDBJ whole genome shotgun (WGS) entry which is preliminary data.</text>
</comment>
<sequence length="415" mass="48343">MMKKIKFIIGLMLIITMDGYSQQESTPFDMPDIIYISPQNNANNLRDQIAKLYDLINNNSDIFKTPNKKASDKILPLHPDDLLNTLRFESPDTVSSNFFKLEKTLKDTDKSIQTIIDRQHRWPTQTILKVCYIDRDKEELAKKIFAIAFEWNKNQSIKLVLDDPKYLSSCDGCINCVRVSTNSNRLPNELRVKSDWAAVGSELRSVTSTQKATVYFHKLENVVDKNDEFRSRVLHEFGHVLGIMHEHQYPLNNECKIDGLRASEALITRIKTEEPSTQITDLLRHDVQEIVRINYLPLTSASLYDFGEKYDEFSVLNYSLTKDFFAENVKMECYNHPRRSALSDNDIIYFDNYYRRILVPNTIAFQNWKFNDMNKSLKPKNEVSVDSNNDEEILKNAKKTLQSLERFVRNQIALK</sequence>
<dbReference type="EMBL" id="SZVO01000002">
    <property type="protein sequence ID" value="TKT93301.1"/>
    <property type="molecule type" value="Genomic_DNA"/>
</dbReference>
<dbReference type="InterPro" id="IPR024079">
    <property type="entry name" value="MetalloPept_cat_dom_sf"/>
</dbReference>
<dbReference type="OrthoDB" id="3669864at2"/>
<gene>
    <name evidence="1" type="ORF">FDK13_05465</name>
</gene>
<reference evidence="1 2" key="1">
    <citation type="submission" date="2019-05" db="EMBL/GenBank/DDBJ databases">
        <title>Dyadobacter AR-3-8 sp. nov., isolated from arctic soil.</title>
        <authorList>
            <person name="Chaudhary D.K."/>
        </authorList>
    </citation>
    <scope>NUCLEOTIDE SEQUENCE [LARGE SCALE GENOMIC DNA]</scope>
    <source>
        <strain evidence="1 2">AR-3-8</strain>
    </source>
</reference>
<dbReference type="AlphaFoldDB" id="A0A4U6DA91"/>
<protein>
    <recommendedName>
        <fullName evidence="3">Peptidase metallopeptidase domain-containing protein</fullName>
    </recommendedName>
</protein>
<evidence type="ECO:0008006" key="3">
    <source>
        <dbReference type="Google" id="ProtNLM"/>
    </source>
</evidence>
<dbReference type="SUPFAM" id="SSF55486">
    <property type="entry name" value="Metalloproteases ('zincins'), catalytic domain"/>
    <property type="match status" value="1"/>
</dbReference>
<dbReference type="RefSeq" id="WP_137338977.1">
    <property type="nucleotide sequence ID" value="NZ_SZVO01000002.1"/>
</dbReference>
<dbReference type="GO" id="GO:0008237">
    <property type="term" value="F:metallopeptidase activity"/>
    <property type="evidence" value="ECO:0007669"/>
    <property type="project" value="InterPro"/>
</dbReference>
<name>A0A4U6DA91_9BACT</name>
<evidence type="ECO:0000313" key="2">
    <source>
        <dbReference type="Proteomes" id="UP000304900"/>
    </source>
</evidence>
<evidence type="ECO:0000313" key="1">
    <source>
        <dbReference type="EMBL" id="TKT93301.1"/>
    </source>
</evidence>
<organism evidence="1 2">
    <name type="scientific">Dyadobacter frigoris</name>
    <dbReference type="NCBI Taxonomy" id="2576211"/>
    <lineage>
        <taxon>Bacteria</taxon>
        <taxon>Pseudomonadati</taxon>
        <taxon>Bacteroidota</taxon>
        <taxon>Cytophagia</taxon>
        <taxon>Cytophagales</taxon>
        <taxon>Spirosomataceae</taxon>
        <taxon>Dyadobacter</taxon>
    </lineage>
</organism>
<keyword evidence="2" id="KW-1185">Reference proteome</keyword>
<dbReference type="Proteomes" id="UP000304900">
    <property type="component" value="Unassembled WGS sequence"/>
</dbReference>
<proteinExistence type="predicted"/>
<accession>A0A4U6DA91</accession>